<evidence type="ECO:0000313" key="7">
    <source>
        <dbReference type="EMBL" id="CAB4925556.1"/>
    </source>
</evidence>
<evidence type="ECO:0000256" key="3">
    <source>
        <dbReference type="ARBA" id="ARBA00022989"/>
    </source>
</evidence>
<evidence type="ECO:0000256" key="5">
    <source>
        <dbReference type="SAM" id="MobiDB-lite"/>
    </source>
</evidence>
<feature type="region of interest" description="Disordered" evidence="5">
    <location>
        <begin position="1"/>
        <end position="51"/>
    </location>
</feature>
<name>A0A6J7I4U4_9ZZZZ</name>
<reference evidence="7" key="1">
    <citation type="submission" date="2020-05" db="EMBL/GenBank/DDBJ databases">
        <authorList>
            <person name="Chiriac C."/>
            <person name="Salcher M."/>
            <person name="Ghai R."/>
            <person name="Kavagutti S V."/>
        </authorList>
    </citation>
    <scope>NUCLEOTIDE SEQUENCE</scope>
</reference>
<keyword evidence="4 6" id="KW-0472">Membrane</keyword>
<feature type="transmembrane region" description="Helical" evidence="6">
    <location>
        <begin position="129"/>
        <end position="152"/>
    </location>
</feature>
<dbReference type="InterPro" id="IPR019109">
    <property type="entry name" value="MamF_MmsF"/>
</dbReference>
<evidence type="ECO:0000256" key="2">
    <source>
        <dbReference type="ARBA" id="ARBA00022692"/>
    </source>
</evidence>
<comment type="subcellular location">
    <subcellularLocation>
        <location evidence="1">Membrane</location>
        <topology evidence="1">Multi-pass membrane protein</topology>
    </subcellularLocation>
</comment>
<evidence type="ECO:0000256" key="6">
    <source>
        <dbReference type="SAM" id="Phobius"/>
    </source>
</evidence>
<feature type="transmembrane region" description="Helical" evidence="6">
    <location>
        <begin position="104"/>
        <end position="123"/>
    </location>
</feature>
<keyword evidence="2 6" id="KW-0812">Transmembrane</keyword>
<proteinExistence type="predicted"/>
<protein>
    <submittedName>
        <fullName evidence="7">Unannotated protein</fullName>
    </submittedName>
</protein>
<feature type="transmembrane region" description="Helical" evidence="6">
    <location>
        <begin position="56"/>
        <end position="84"/>
    </location>
</feature>
<gene>
    <name evidence="7" type="ORF">UFOPK3662_00897</name>
</gene>
<feature type="compositionally biased region" description="Low complexity" evidence="5">
    <location>
        <begin position="1"/>
        <end position="37"/>
    </location>
</feature>
<sequence>MSDQYPQYPQQPHDPQAPGQPDGYGQPTGYGQQPPQQAYRTPPTTMSPQDERTWGAISHAGAVVAMICSAGFLGFIASIAVYVIHKDRGPFVRSHAANSINIQISMFIWLVVATVVYVVLGVLTLGIGFVVLLPVFLVPLVIAGVLHVIGAVKAYNGEWWNPPLTPSFVK</sequence>
<dbReference type="AlphaFoldDB" id="A0A6J7I4U4"/>
<feature type="compositionally biased region" description="Polar residues" evidence="5">
    <location>
        <begin position="38"/>
        <end position="48"/>
    </location>
</feature>
<dbReference type="EMBL" id="CAFBMW010000005">
    <property type="protein sequence ID" value="CAB4925556.1"/>
    <property type="molecule type" value="Genomic_DNA"/>
</dbReference>
<evidence type="ECO:0000256" key="1">
    <source>
        <dbReference type="ARBA" id="ARBA00004141"/>
    </source>
</evidence>
<organism evidence="7">
    <name type="scientific">freshwater metagenome</name>
    <dbReference type="NCBI Taxonomy" id="449393"/>
    <lineage>
        <taxon>unclassified sequences</taxon>
        <taxon>metagenomes</taxon>
        <taxon>ecological metagenomes</taxon>
    </lineage>
</organism>
<keyword evidence="3 6" id="KW-1133">Transmembrane helix</keyword>
<accession>A0A6J7I4U4</accession>
<evidence type="ECO:0000256" key="4">
    <source>
        <dbReference type="ARBA" id="ARBA00023136"/>
    </source>
</evidence>
<dbReference type="Pfam" id="PF09685">
    <property type="entry name" value="MamF_MmsF"/>
    <property type="match status" value="1"/>
</dbReference>